<evidence type="ECO:0000313" key="12">
    <source>
        <dbReference type="Proteomes" id="UP000238801"/>
    </source>
</evidence>
<dbReference type="Gene3D" id="3.10.50.40">
    <property type="match status" value="1"/>
</dbReference>
<dbReference type="SUPFAM" id="SSF109998">
    <property type="entry name" value="Triger factor/SurA peptide-binding domain-like"/>
    <property type="match status" value="1"/>
</dbReference>
<keyword evidence="2" id="KW-0732">Signal</keyword>
<accession>A0A2T0X7V7</accession>
<keyword evidence="3" id="KW-0574">Periplasm</keyword>
<dbReference type="GO" id="GO:0003755">
    <property type="term" value="F:peptidyl-prolyl cis-trans isomerase activity"/>
    <property type="evidence" value="ECO:0007669"/>
    <property type="project" value="UniProtKB-KW"/>
</dbReference>
<evidence type="ECO:0000256" key="5">
    <source>
        <dbReference type="ARBA" id="ARBA00023186"/>
    </source>
</evidence>
<keyword evidence="4 9" id="KW-0697">Rotamase</keyword>
<dbReference type="Proteomes" id="UP000238801">
    <property type="component" value="Unassembled WGS sequence"/>
</dbReference>
<dbReference type="EMBL" id="PVTT01000001">
    <property type="protein sequence ID" value="PRY94954.1"/>
    <property type="molecule type" value="Genomic_DNA"/>
</dbReference>
<keyword evidence="5" id="KW-0143">Chaperone</keyword>
<protein>
    <recommendedName>
        <fullName evidence="1">Parvulin-like PPIase</fullName>
    </recommendedName>
    <alternativeName>
        <fullName evidence="7">Peptidyl-prolyl cis-trans isomerase plp</fullName>
    </alternativeName>
    <alternativeName>
        <fullName evidence="8">Rotamase plp</fullName>
    </alternativeName>
</protein>
<reference evidence="11 12" key="1">
    <citation type="submission" date="2018-03" db="EMBL/GenBank/DDBJ databases">
        <title>Genomic Encyclopedia of Archaeal and Bacterial Type Strains, Phase II (KMG-II): from individual species to whole genera.</title>
        <authorList>
            <person name="Goeker M."/>
        </authorList>
    </citation>
    <scope>NUCLEOTIDE SEQUENCE [LARGE SCALE GENOMIC DNA]</scope>
    <source>
        <strain evidence="11 12">DSM 29318</strain>
    </source>
</reference>
<evidence type="ECO:0000256" key="8">
    <source>
        <dbReference type="ARBA" id="ARBA00031484"/>
    </source>
</evidence>
<dbReference type="InterPro" id="IPR046357">
    <property type="entry name" value="PPIase_dom_sf"/>
</dbReference>
<proteinExistence type="predicted"/>
<dbReference type="Pfam" id="PF09312">
    <property type="entry name" value="SurA_N"/>
    <property type="match status" value="1"/>
</dbReference>
<evidence type="ECO:0000256" key="9">
    <source>
        <dbReference type="PROSITE-ProRule" id="PRU00278"/>
    </source>
</evidence>
<dbReference type="Gene3D" id="1.10.4030.10">
    <property type="entry name" value="Porin chaperone SurA, peptide-binding domain"/>
    <property type="match status" value="1"/>
</dbReference>
<dbReference type="PANTHER" id="PTHR47637:SF1">
    <property type="entry name" value="CHAPERONE SURA"/>
    <property type="match status" value="1"/>
</dbReference>
<keyword evidence="6 9" id="KW-0413">Isomerase</keyword>
<sequence length="413" mass="44210">MRRIRTGAVIGLIRGVALGALLGTATFAQGLFEPVARVGDRVVTAYELQQRTRFVEVIGQPGDPAELALEGLIDDRVRQEAAEEAGIDLTDEQVMEGMAEFAGRAGLSTDEFVAGLAQNGVDAATFRDFVAAGLGFREIVRQRLLREVEVDERDVDREIRRLAGDPGLRYAFSRVVYRVDTPQFAAQARSRIDALGSSPSLAAFAAEARQFSVAPEGPAGGLIDAMDAADLPGPLRQLLSGLAPGEVSAPVPLAEGRAVAIFQLREVREAPRPAPAPTAIDYAAFYIPGGRTPQALAEAAAIRARVDTCDDLYPIAREVGQDRLDRGTLPPSQIPADIAQELALLDAGEASTVLTRAGGQTLIFLMLCDREYPLPGEADREAIRAALQNRALDARADALLQTLRAETRIEILP</sequence>
<dbReference type="PANTHER" id="PTHR47637">
    <property type="entry name" value="CHAPERONE SURA"/>
    <property type="match status" value="1"/>
</dbReference>
<comment type="caution">
    <text evidence="11">The sequence shown here is derived from an EMBL/GenBank/DDBJ whole genome shotgun (WGS) entry which is preliminary data.</text>
</comment>
<dbReference type="InterPro" id="IPR027304">
    <property type="entry name" value="Trigger_fact/SurA_dom_sf"/>
</dbReference>
<evidence type="ECO:0000256" key="2">
    <source>
        <dbReference type="ARBA" id="ARBA00022729"/>
    </source>
</evidence>
<name>A0A2T0X7V7_9RHOB</name>
<evidence type="ECO:0000256" key="7">
    <source>
        <dbReference type="ARBA" id="ARBA00030642"/>
    </source>
</evidence>
<dbReference type="OrthoDB" id="9791746at2"/>
<dbReference type="RefSeq" id="WP_106159399.1">
    <property type="nucleotide sequence ID" value="NZ_PVTT01000001.1"/>
</dbReference>
<keyword evidence="12" id="KW-1185">Reference proteome</keyword>
<dbReference type="AlphaFoldDB" id="A0A2T0X7V7"/>
<dbReference type="SUPFAM" id="SSF54534">
    <property type="entry name" value="FKBP-like"/>
    <property type="match status" value="1"/>
</dbReference>
<dbReference type="PROSITE" id="PS50198">
    <property type="entry name" value="PPIC_PPIASE_2"/>
    <property type="match status" value="1"/>
</dbReference>
<evidence type="ECO:0000256" key="1">
    <source>
        <dbReference type="ARBA" id="ARBA00018370"/>
    </source>
</evidence>
<evidence type="ECO:0000256" key="6">
    <source>
        <dbReference type="ARBA" id="ARBA00023235"/>
    </source>
</evidence>
<evidence type="ECO:0000256" key="4">
    <source>
        <dbReference type="ARBA" id="ARBA00023110"/>
    </source>
</evidence>
<dbReference type="InterPro" id="IPR015391">
    <property type="entry name" value="SurA_N"/>
</dbReference>
<gene>
    <name evidence="11" type="ORF">BCF33_0561</name>
</gene>
<feature type="domain" description="PpiC" evidence="10">
    <location>
        <begin position="167"/>
        <end position="264"/>
    </location>
</feature>
<dbReference type="InterPro" id="IPR050280">
    <property type="entry name" value="OMP_Chaperone_SurA"/>
</dbReference>
<organism evidence="11 12">
    <name type="scientific">Hasllibacter halocynthiae</name>
    <dbReference type="NCBI Taxonomy" id="595589"/>
    <lineage>
        <taxon>Bacteria</taxon>
        <taxon>Pseudomonadati</taxon>
        <taxon>Pseudomonadota</taxon>
        <taxon>Alphaproteobacteria</taxon>
        <taxon>Rhodobacterales</taxon>
        <taxon>Roseobacteraceae</taxon>
        <taxon>Hasllibacter</taxon>
    </lineage>
</organism>
<evidence type="ECO:0000256" key="3">
    <source>
        <dbReference type="ARBA" id="ARBA00022764"/>
    </source>
</evidence>
<evidence type="ECO:0000259" key="10">
    <source>
        <dbReference type="PROSITE" id="PS50198"/>
    </source>
</evidence>
<evidence type="ECO:0000313" key="11">
    <source>
        <dbReference type="EMBL" id="PRY94954.1"/>
    </source>
</evidence>
<dbReference type="InterPro" id="IPR000297">
    <property type="entry name" value="PPIase_PpiC"/>
</dbReference>